<dbReference type="EMBL" id="AZMF01000055">
    <property type="protein sequence ID" value="ETI86695.1"/>
    <property type="molecule type" value="Genomic_DNA"/>
</dbReference>
<accession>W1TZC4</accession>
<evidence type="ECO:0000313" key="2">
    <source>
        <dbReference type="Proteomes" id="UP000018846"/>
    </source>
</evidence>
<protein>
    <submittedName>
        <fullName evidence="1">Uncharacterized protein</fullName>
    </submittedName>
</protein>
<sequence length="43" mass="5081">LQVQEDLYNQARAQMKAERKADRKAKLEEFKANIKSKFDKLKA</sequence>
<feature type="non-terminal residue" evidence="1">
    <location>
        <position position="1"/>
    </location>
</feature>
<dbReference type="AlphaFoldDB" id="W1TZC4"/>
<dbReference type="Proteomes" id="UP000018846">
    <property type="component" value="Unassembled WGS sequence"/>
</dbReference>
<reference evidence="1 2" key="1">
    <citation type="submission" date="2013-12" db="EMBL/GenBank/DDBJ databases">
        <title>A Varibaculum cambriense genome reconstructed from a premature infant gut community with otherwise low bacterial novelty that shifts toward anaerobic metabolism during the third week of life.</title>
        <authorList>
            <person name="Brown C.T."/>
            <person name="Sharon I."/>
            <person name="Thomas B.C."/>
            <person name="Castelle C.J."/>
            <person name="Morowitz M.J."/>
            <person name="Banfield J.F."/>
        </authorList>
    </citation>
    <scope>NUCLEOTIDE SEQUENCE [LARGE SCALE GENOMIC DNA]</scope>
    <source>
        <strain evidence="2">DORA_7</strain>
    </source>
</reference>
<proteinExistence type="predicted"/>
<comment type="caution">
    <text evidence="1">The sequence shown here is derived from an EMBL/GenBank/DDBJ whole genome shotgun (WGS) entry which is preliminary data.</text>
</comment>
<organism evidence="1 2">
    <name type="scientific">Streptococcus anginosus DORA_7</name>
    <dbReference type="NCBI Taxonomy" id="1403946"/>
    <lineage>
        <taxon>Bacteria</taxon>
        <taxon>Bacillati</taxon>
        <taxon>Bacillota</taxon>
        <taxon>Bacilli</taxon>
        <taxon>Lactobacillales</taxon>
        <taxon>Streptococcaceae</taxon>
        <taxon>Streptococcus</taxon>
        <taxon>Streptococcus anginosus group</taxon>
    </lineage>
</organism>
<gene>
    <name evidence="1" type="ORF">Q615_SPAC00055G0001</name>
</gene>
<name>W1TZC4_STRAP</name>
<evidence type="ECO:0000313" key="1">
    <source>
        <dbReference type="EMBL" id="ETI86695.1"/>
    </source>
</evidence>